<feature type="chain" id="PRO_5033013757" description="Peptidase A2 domain-containing protein" evidence="1">
    <location>
        <begin position="32"/>
        <end position="339"/>
    </location>
</feature>
<dbReference type="Proteomes" id="UP000501891">
    <property type="component" value="Chromosome"/>
</dbReference>
<sequence>MMTVTTGWATGSLRAASRAALLSLGLLTACAGAPEDEVAIASLAAPLDIPFTLDRHRIVVEAAVNGQPGHAFLFDTGLTDIHLVTPGTARDLGLEWQGGAVAYDSAGRPFPMGKARLDSLSVGPVTLRGQKVAVIDLPPQALARNDGTVLAGVLGDSLLHSFDVLLDFDHGALRLNPVLPEPGPDTLVLPLAWNDNLLTTTVLVAGQPLSLMIDTGDFGAVTLFEDSAARVGVKPLAGPMGVVPVMGAAGPYMLRRTELPALALAGRELGPVEATIGPRGEGMPRALDGRLGLGLLSNYQVVIEAGRGRLLLMPRDPDLRQANLIIPPAAFAAPAAAAE</sequence>
<keyword evidence="1" id="KW-0732">Signal</keyword>
<feature type="signal peptide" evidence="1">
    <location>
        <begin position="1"/>
        <end position="31"/>
    </location>
</feature>
<evidence type="ECO:0000256" key="1">
    <source>
        <dbReference type="SAM" id="SignalP"/>
    </source>
</evidence>
<keyword evidence="3" id="KW-1185">Reference proteome</keyword>
<dbReference type="Pfam" id="PF13650">
    <property type="entry name" value="Asp_protease_2"/>
    <property type="match status" value="2"/>
</dbReference>
<evidence type="ECO:0000313" key="3">
    <source>
        <dbReference type="Proteomes" id="UP000501891"/>
    </source>
</evidence>
<accession>A0A858R893</accession>
<dbReference type="KEGG" id="acru:HHL28_11375"/>
<dbReference type="InterPro" id="IPR021109">
    <property type="entry name" value="Peptidase_aspartic_dom_sf"/>
</dbReference>
<proteinExistence type="predicted"/>
<organism evidence="2 3">
    <name type="scientific">Aerophototrophica crusticola</name>
    <dbReference type="NCBI Taxonomy" id="1709002"/>
    <lineage>
        <taxon>Bacteria</taxon>
        <taxon>Pseudomonadati</taxon>
        <taxon>Pseudomonadota</taxon>
        <taxon>Alphaproteobacteria</taxon>
        <taxon>Rhodospirillales</taxon>
        <taxon>Rhodospirillaceae</taxon>
        <taxon>Aerophototrophica</taxon>
    </lineage>
</organism>
<protein>
    <recommendedName>
        <fullName evidence="4">Peptidase A2 domain-containing protein</fullName>
    </recommendedName>
</protein>
<dbReference type="AlphaFoldDB" id="A0A858R893"/>
<reference evidence="2" key="1">
    <citation type="submission" date="2020-04" db="EMBL/GenBank/DDBJ databases">
        <title>A desert anoxygenic phototrophic bacterium fixes CO2 using RubisCO under aerobic conditions.</title>
        <authorList>
            <person name="Tang K."/>
        </authorList>
    </citation>
    <scope>NUCLEOTIDE SEQUENCE [LARGE SCALE GENOMIC DNA]</scope>
    <source>
        <strain evidence="2">MIMtkB3</strain>
    </source>
</reference>
<gene>
    <name evidence="2" type="ORF">HHL28_11375</name>
</gene>
<dbReference type="EMBL" id="CP051775">
    <property type="protein sequence ID" value="QJE73607.1"/>
    <property type="molecule type" value="Genomic_DNA"/>
</dbReference>
<name>A0A858R893_9PROT</name>
<evidence type="ECO:0008006" key="4">
    <source>
        <dbReference type="Google" id="ProtNLM"/>
    </source>
</evidence>
<dbReference type="Gene3D" id="2.40.70.10">
    <property type="entry name" value="Acid Proteases"/>
    <property type="match status" value="2"/>
</dbReference>
<evidence type="ECO:0000313" key="2">
    <source>
        <dbReference type="EMBL" id="QJE73607.1"/>
    </source>
</evidence>